<dbReference type="AlphaFoldDB" id="A0A411YF49"/>
<protein>
    <submittedName>
        <fullName evidence="9">ABC transporter permease</fullName>
    </submittedName>
</protein>
<evidence type="ECO:0000256" key="1">
    <source>
        <dbReference type="ARBA" id="ARBA00004651"/>
    </source>
</evidence>
<dbReference type="PANTHER" id="PTHR30151">
    <property type="entry name" value="ALKANE SULFONATE ABC TRANSPORTER-RELATED, MEMBRANE SUBUNIT"/>
    <property type="match status" value="1"/>
</dbReference>
<comment type="subcellular location">
    <subcellularLocation>
        <location evidence="1 7">Cell membrane</location>
        <topology evidence="1 7">Multi-pass membrane protein</topology>
    </subcellularLocation>
</comment>
<dbReference type="Gene3D" id="1.10.3720.10">
    <property type="entry name" value="MetI-like"/>
    <property type="match status" value="1"/>
</dbReference>
<dbReference type="PROSITE" id="PS50928">
    <property type="entry name" value="ABC_TM1"/>
    <property type="match status" value="1"/>
</dbReference>
<proteinExistence type="inferred from homology"/>
<evidence type="ECO:0000259" key="8">
    <source>
        <dbReference type="PROSITE" id="PS50928"/>
    </source>
</evidence>
<evidence type="ECO:0000256" key="6">
    <source>
        <dbReference type="ARBA" id="ARBA00023136"/>
    </source>
</evidence>
<evidence type="ECO:0000256" key="7">
    <source>
        <dbReference type="RuleBase" id="RU363032"/>
    </source>
</evidence>
<dbReference type="RefSeq" id="WP_131154845.1">
    <property type="nucleotide sequence ID" value="NZ_CP036402.1"/>
</dbReference>
<dbReference type="InterPro" id="IPR000515">
    <property type="entry name" value="MetI-like"/>
</dbReference>
<dbReference type="GO" id="GO:0005886">
    <property type="term" value="C:plasma membrane"/>
    <property type="evidence" value="ECO:0007669"/>
    <property type="project" value="UniProtKB-SubCell"/>
</dbReference>
<accession>A0A411YF49</accession>
<evidence type="ECO:0000313" key="10">
    <source>
        <dbReference type="Proteomes" id="UP000291469"/>
    </source>
</evidence>
<dbReference type="SUPFAM" id="SSF161098">
    <property type="entry name" value="MetI-like"/>
    <property type="match status" value="1"/>
</dbReference>
<keyword evidence="10" id="KW-1185">Reference proteome</keyword>
<feature type="transmembrane region" description="Helical" evidence="7">
    <location>
        <begin position="20"/>
        <end position="37"/>
    </location>
</feature>
<dbReference type="GO" id="GO:0055085">
    <property type="term" value="P:transmembrane transport"/>
    <property type="evidence" value="ECO:0007669"/>
    <property type="project" value="InterPro"/>
</dbReference>
<organism evidence="9 10">
    <name type="scientific">Egibacter rhizosphaerae</name>
    <dbReference type="NCBI Taxonomy" id="1670831"/>
    <lineage>
        <taxon>Bacteria</taxon>
        <taxon>Bacillati</taxon>
        <taxon>Actinomycetota</taxon>
        <taxon>Nitriliruptoria</taxon>
        <taxon>Egibacterales</taxon>
        <taxon>Egibacteraceae</taxon>
        <taxon>Egibacter</taxon>
    </lineage>
</organism>
<feature type="transmembrane region" description="Helical" evidence="7">
    <location>
        <begin position="180"/>
        <end position="206"/>
    </location>
</feature>
<dbReference type="PANTHER" id="PTHR30151:SF0">
    <property type="entry name" value="ABC TRANSPORTER PERMEASE PROTEIN MJ0413-RELATED"/>
    <property type="match status" value="1"/>
</dbReference>
<evidence type="ECO:0000313" key="9">
    <source>
        <dbReference type="EMBL" id="QBI19848.1"/>
    </source>
</evidence>
<dbReference type="OrthoDB" id="9796361at2"/>
<evidence type="ECO:0000256" key="5">
    <source>
        <dbReference type="ARBA" id="ARBA00022989"/>
    </source>
</evidence>
<dbReference type="Pfam" id="PF00528">
    <property type="entry name" value="BPD_transp_1"/>
    <property type="match status" value="1"/>
</dbReference>
<evidence type="ECO:0000256" key="2">
    <source>
        <dbReference type="ARBA" id="ARBA00022448"/>
    </source>
</evidence>
<keyword evidence="4 7" id="KW-0812">Transmembrane</keyword>
<name>A0A411YF49_9ACTN</name>
<feature type="transmembrane region" description="Helical" evidence="7">
    <location>
        <begin position="234"/>
        <end position="255"/>
    </location>
</feature>
<feature type="domain" description="ABC transmembrane type-1" evidence="8">
    <location>
        <begin position="74"/>
        <end position="254"/>
    </location>
</feature>
<keyword evidence="2 7" id="KW-0813">Transport</keyword>
<feature type="transmembrane region" description="Helical" evidence="7">
    <location>
        <begin position="81"/>
        <end position="100"/>
    </location>
</feature>
<reference evidence="9 10" key="1">
    <citation type="submission" date="2019-01" db="EMBL/GenBank/DDBJ databases">
        <title>Egibacter rhizosphaerae EGI 80759T.</title>
        <authorList>
            <person name="Chen D.-D."/>
            <person name="Tian Y."/>
            <person name="Jiao J.-Y."/>
            <person name="Zhang X.-T."/>
            <person name="Zhang Y.-G."/>
            <person name="Zhang Y."/>
            <person name="Xiao M."/>
            <person name="Shu W.-S."/>
            <person name="Li W.-J."/>
        </authorList>
    </citation>
    <scope>NUCLEOTIDE SEQUENCE [LARGE SCALE GENOMIC DNA]</scope>
    <source>
        <strain evidence="9 10">EGI 80759</strain>
    </source>
</reference>
<evidence type="ECO:0000256" key="3">
    <source>
        <dbReference type="ARBA" id="ARBA00022475"/>
    </source>
</evidence>
<dbReference type="CDD" id="cd06261">
    <property type="entry name" value="TM_PBP2"/>
    <property type="match status" value="1"/>
</dbReference>
<feature type="transmembrane region" description="Helical" evidence="7">
    <location>
        <begin position="112"/>
        <end position="133"/>
    </location>
</feature>
<dbReference type="Proteomes" id="UP000291469">
    <property type="component" value="Chromosome"/>
</dbReference>
<keyword evidence="6 7" id="KW-0472">Membrane</keyword>
<dbReference type="KEGG" id="erz:ER308_09950"/>
<keyword evidence="3" id="KW-1003">Cell membrane</keyword>
<dbReference type="InterPro" id="IPR035906">
    <property type="entry name" value="MetI-like_sf"/>
</dbReference>
<dbReference type="EMBL" id="CP036402">
    <property type="protein sequence ID" value="QBI19848.1"/>
    <property type="molecule type" value="Genomic_DNA"/>
</dbReference>
<evidence type="ECO:0000256" key="4">
    <source>
        <dbReference type="ARBA" id="ARBA00022692"/>
    </source>
</evidence>
<gene>
    <name evidence="9" type="ORF">ER308_09950</name>
</gene>
<keyword evidence="5 7" id="KW-1133">Transmembrane helix</keyword>
<comment type="similarity">
    <text evidence="7">Belongs to the binding-protein-dependent transport system permease family.</text>
</comment>
<feature type="transmembrane region" description="Helical" evidence="7">
    <location>
        <begin position="139"/>
        <end position="159"/>
    </location>
</feature>
<sequence>MAADAYPTAATPRATGRGPVATVLLPTASVAVVLGLWELAPRVGWVSDAVMPPFTRTVGGLVQVLGHPAFAENMAATAGRWALGFGIAIVLGVAVGILMGRSRVLFYLIDPILTLSYPVPRAALILILVLWFGVGLLSMVGIVVLGAIIPIVISAYHGAQNINPHLLWSARALGTSRRATLWRVVLPAALPQVLSGLRIGIAISIFTVLASELLIRQAGIGAFLFTNWDHGQNVVVWATGLVLATVGFLLDFVYVRLVRVAVPWLEGQV</sequence>